<keyword evidence="3" id="KW-0762">Sugar transport</keyword>
<dbReference type="PANTHER" id="PTHR43790">
    <property type="entry name" value="CARBOHYDRATE TRANSPORT ATP-BINDING PROTEIN MG119-RELATED"/>
    <property type="match status" value="1"/>
</dbReference>
<dbReference type="InterPro" id="IPR017871">
    <property type="entry name" value="ABC_transporter-like_CS"/>
</dbReference>
<feature type="domain" description="ABC transporter" evidence="7">
    <location>
        <begin position="256"/>
        <end position="488"/>
    </location>
</feature>
<evidence type="ECO:0000256" key="4">
    <source>
        <dbReference type="ARBA" id="ARBA00022737"/>
    </source>
</evidence>
<evidence type="ECO:0000256" key="6">
    <source>
        <dbReference type="ARBA" id="ARBA00022840"/>
    </source>
</evidence>
<keyword evidence="2" id="KW-0813">Transport</keyword>
<accession>A0A2A6FHD8</accession>
<dbReference type="GO" id="GO:0016887">
    <property type="term" value="F:ATP hydrolysis activity"/>
    <property type="evidence" value="ECO:0007669"/>
    <property type="project" value="InterPro"/>
</dbReference>
<sequence>MLEISGLSKSYGPVHALSDVTFSVEPGKVTALLGENGAGKSTLVKILSGLVTPTAGAIRVNGAPVDLSSPERASRSGVAVVQQEISVLPNLSVAENFMLTQPSRWLRRGSAPALCAPYLNRLGLGHVDPGTAVGALTIGERQLVEIARMLSQDARVLVLDEPTAALADSDIELVHKAVLRLASEGNVVLYITHRLNELDEICDAAVILRNGRLADQFDTKDASMTRIVHAMIGRELDELYPDTPARADQALPAPVVRLKDVVAGGLASPVSLDLRPGEIVAVCGQLGSGFVEPLRAIAGVSPLSGGAIEFQGATAANAKAEAVAYCSDDRQLDGFFRDLPVWESMSAPGLAQSGLWGLVRPSRLRRSVDAIAERMTILPAYRERPVHALSGGNAQKVSIGKWLSSKPRILLLEEPTRGVDVGARAEIYRLLRALADDGLAILFASTDLDEVLGFGERVLVFHDNRLVRQAPSAELTRDQLATWITHGSIDRE</sequence>
<feature type="domain" description="ABC transporter" evidence="7">
    <location>
        <begin position="2"/>
        <end position="235"/>
    </location>
</feature>
<dbReference type="CDD" id="cd03216">
    <property type="entry name" value="ABC_Carb_Monos_I"/>
    <property type="match status" value="1"/>
</dbReference>
<evidence type="ECO:0000256" key="3">
    <source>
        <dbReference type="ARBA" id="ARBA00022597"/>
    </source>
</evidence>
<evidence type="ECO:0000313" key="8">
    <source>
        <dbReference type="EMBL" id="PDQ21254.1"/>
    </source>
</evidence>
<dbReference type="CDD" id="cd03215">
    <property type="entry name" value="ABC_Carb_Monos_II"/>
    <property type="match status" value="1"/>
</dbReference>
<evidence type="ECO:0000259" key="7">
    <source>
        <dbReference type="PROSITE" id="PS50893"/>
    </source>
</evidence>
<organism evidence="8 9">
    <name type="scientific">Mesorhizobium sanjuanii</name>
    <dbReference type="NCBI Taxonomy" id="2037900"/>
    <lineage>
        <taxon>Bacteria</taxon>
        <taxon>Pseudomonadati</taxon>
        <taxon>Pseudomonadota</taxon>
        <taxon>Alphaproteobacteria</taxon>
        <taxon>Hyphomicrobiales</taxon>
        <taxon>Phyllobacteriaceae</taxon>
        <taxon>Mesorhizobium</taxon>
    </lineage>
</organism>
<dbReference type="Gene3D" id="3.40.50.300">
    <property type="entry name" value="P-loop containing nucleotide triphosphate hydrolases"/>
    <property type="match status" value="2"/>
</dbReference>
<proteinExistence type="inferred from homology"/>
<comment type="caution">
    <text evidence="8">The sequence shown here is derived from an EMBL/GenBank/DDBJ whole genome shotgun (WGS) entry which is preliminary data.</text>
</comment>
<dbReference type="PROSITE" id="PS50893">
    <property type="entry name" value="ABC_TRANSPORTER_2"/>
    <property type="match status" value="2"/>
</dbReference>
<dbReference type="GO" id="GO:0005524">
    <property type="term" value="F:ATP binding"/>
    <property type="evidence" value="ECO:0007669"/>
    <property type="project" value="UniProtKB-KW"/>
</dbReference>
<dbReference type="AlphaFoldDB" id="A0A2A6FHD8"/>
<reference evidence="8 9" key="1">
    <citation type="submission" date="2017-09" db="EMBL/GenBank/DDBJ databases">
        <title>Mesorhizobum sanjuanii sp. nov. isolated from nodules of Lotus tenuis in saline-alkaline lowlands of Flooding Pampa.</title>
        <authorList>
            <person name="Sannazzaro A.I."/>
            <person name="Torres Tejerizo G.A."/>
            <person name="Fontana F."/>
            <person name="Cumpa Velazquez L.M."/>
            <person name="Hansen L."/>
            <person name="Pistorio M."/>
            <person name="Estrella M.J."/>
        </authorList>
    </citation>
    <scope>NUCLEOTIDE SEQUENCE [LARGE SCALE GENOMIC DNA]</scope>
    <source>
        <strain evidence="8 9">BSA136</strain>
    </source>
</reference>
<name>A0A2A6FHD8_9HYPH</name>
<dbReference type="Proteomes" id="UP000219182">
    <property type="component" value="Unassembled WGS sequence"/>
</dbReference>
<dbReference type="InterPro" id="IPR003439">
    <property type="entry name" value="ABC_transporter-like_ATP-bd"/>
</dbReference>
<dbReference type="InterPro" id="IPR050107">
    <property type="entry name" value="ABC_carbohydrate_import_ATPase"/>
</dbReference>
<dbReference type="RefSeq" id="WP_097573146.1">
    <property type="nucleotide sequence ID" value="NZ_NWQG01000049.1"/>
</dbReference>
<keyword evidence="6 8" id="KW-0067">ATP-binding</keyword>
<evidence type="ECO:0000256" key="5">
    <source>
        <dbReference type="ARBA" id="ARBA00022741"/>
    </source>
</evidence>
<evidence type="ECO:0000313" key="9">
    <source>
        <dbReference type="Proteomes" id="UP000219182"/>
    </source>
</evidence>
<protein>
    <submittedName>
        <fullName evidence="8">ABC transporter ATP-binding protein</fullName>
    </submittedName>
</protein>
<evidence type="ECO:0000256" key="2">
    <source>
        <dbReference type="ARBA" id="ARBA00022448"/>
    </source>
</evidence>
<dbReference type="SMART" id="SM00382">
    <property type="entry name" value="AAA"/>
    <property type="match status" value="1"/>
</dbReference>
<comment type="similarity">
    <text evidence="1">Belongs to the ABC transporter superfamily.</text>
</comment>
<keyword evidence="5" id="KW-0547">Nucleotide-binding</keyword>
<dbReference type="PANTHER" id="PTHR43790:SF9">
    <property type="entry name" value="GALACTOFURANOSE TRANSPORTER ATP-BINDING PROTEIN YTFR"/>
    <property type="match status" value="1"/>
</dbReference>
<dbReference type="PROSITE" id="PS00211">
    <property type="entry name" value="ABC_TRANSPORTER_1"/>
    <property type="match status" value="1"/>
</dbReference>
<dbReference type="EMBL" id="NWQG01000049">
    <property type="protein sequence ID" value="PDQ21254.1"/>
    <property type="molecule type" value="Genomic_DNA"/>
</dbReference>
<dbReference type="SUPFAM" id="SSF52540">
    <property type="entry name" value="P-loop containing nucleoside triphosphate hydrolases"/>
    <property type="match status" value="2"/>
</dbReference>
<keyword evidence="9" id="KW-1185">Reference proteome</keyword>
<dbReference type="InterPro" id="IPR027417">
    <property type="entry name" value="P-loop_NTPase"/>
</dbReference>
<evidence type="ECO:0000256" key="1">
    <source>
        <dbReference type="ARBA" id="ARBA00005417"/>
    </source>
</evidence>
<dbReference type="InterPro" id="IPR003593">
    <property type="entry name" value="AAA+_ATPase"/>
</dbReference>
<dbReference type="Pfam" id="PF00005">
    <property type="entry name" value="ABC_tran"/>
    <property type="match status" value="2"/>
</dbReference>
<keyword evidence="4" id="KW-0677">Repeat</keyword>
<gene>
    <name evidence="8" type="ORF">CN311_09670</name>
</gene>